<gene>
    <name evidence="1" type="ORF">L0U89_20000</name>
</gene>
<name>A0ABS9BZ60_9BACT</name>
<proteinExistence type="predicted"/>
<accession>A0ABS9BZ60</accession>
<comment type="caution">
    <text evidence="1">The sequence shown here is derived from an EMBL/GenBank/DDBJ whole genome shotgun (WGS) entry which is preliminary data.</text>
</comment>
<reference evidence="1 2" key="1">
    <citation type="submission" date="2022-01" db="EMBL/GenBank/DDBJ databases">
        <title>Mariniradius saccharolyticus sp. nov., isolated from sediment of a river.</title>
        <authorList>
            <person name="Liu H."/>
        </authorList>
    </citation>
    <scope>NUCLEOTIDE SEQUENCE [LARGE SCALE GENOMIC DNA]</scope>
    <source>
        <strain evidence="1 2">RY-2</strain>
    </source>
</reference>
<sequence>MAIQVGMFPLTGSMGNVTFYQHANGKFLARQKGGVSRKRFFTAKEFEGSRCAGREFGRASRVSGIIRRALWSSLRDVDKLGHSKLTALLQRVIQTDKLHRKGERLFAAGDTQLYRGIELGKDSVAGMLGGLPDMESFGEGRYLAFGFGKLSGIPIFPKGLEADCYGLRVHGIVMVGECKMPKYSKAKELPLMPLDKGPEDFGSQVLDFGDAVPSDSVILGALSLRFFRKVNGVPYQLSEQGGVCLLGRG</sequence>
<protein>
    <submittedName>
        <fullName evidence="1">Uncharacterized protein</fullName>
    </submittedName>
</protein>
<keyword evidence="2" id="KW-1185">Reference proteome</keyword>
<dbReference type="Proteomes" id="UP001201449">
    <property type="component" value="Unassembled WGS sequence"/>
</dbReference>
<evidence type="ECO:0000313" key="1">
    <source>
        <dbReference type="EMBL" id="MCF1753354.1"/>
    </source>
</evidence>
<dbReference type="EMBL" id="JAKEVZ010000029">
    <property type="protein sequence ID" value="MCF1753354.1"/>
    <property type="molecule type" value="Genomic_DNA"/>
</dbReference>
<dbReference type="RefSeq" id="WP_234863152.1">
    <property type="nucleotide sequence ID" value="NZ_JAKEVZ010000029.1"/>
</dbReference>
<evidence type="ECO:0000313" key="2">
    <source>
        <dbReference type="Proteomes" id="UP001201449"/>
    </source>
</evidence>
<organism evidence="1 2">
    <name type="scientific">Mariniradius sediminis</name>
    <dbReference type="NCBI Taxonomy" id="2909237"/>
    <lineage>
        <taxon>Bacteria</taxon>
        <taxon>Pseudomonadati</taxon>
        <taxon>Bacteroidota</taxon>
        <taxon>Cytophagia</taxon>
        <taxon>Cytophagales</taxon>
        <taxon>Cyclobacteriaceae</taxon>
        <taxon>Mariniradius</taxon>
    </lineage>
</organism>